<dbReference type="Proteomes" id="UP000264217">
    <property type="component" value="Unassembled WGS sequence"/>
</dbReference>
<dbReference type="OrthoDB" id="750178at2"/>
<dbReference type="SUPFAM" id="SSF52833">
    <property type="entry name" value="Thioredoxin-like"/>
    <property type="match status" value="1"/>
</dbReference>
<feature type="signal peptide" evidence="5">
    <location>
        <begin position="1"/>
        <end position="19"/>
    </location>
</feature>
<dbReference type="InterPro" id="IPR025380">
    <property type="entry name" value="DUF4369"/>
</dbReference>
<evidence type="ECO:0000259" key="6">
    <source>
        <dbReference type="PROSITE" id="PS51352"/>
    </source>
</evidence>
<organism evidence="7 8">
    <name type="scientific">Mucilaginibacter conchicola</name>
    <dbReference type="NCBI Taxonomy" id="2303333"/>
    <lineage>
        <taxon>Bacteria</taxon>
        <taxon>Pseudomonadati</taxon>
        <taxon>Bacteroidota</taxon>
        <taxon>Sphingobacteriia</taxon>
        <taxon>Sphingobacteriales</taxon>
        <taxon>Sphingobacteriaceae</taxon>
        <taxon>Mucilaginibacter</taxon>
    </lineage>
</organism>
<dbReference type="GO" id="GO:0030313">
    <property type="term" value="C:cell envelope"/>
    <property type="evidence" value="ECO:0007669"/>
    <property type="project" value="UniProtKB-SubCell"/>
</dbReference>
<dbReference type="EMBL" id="QWDC01000001">
    <property type="protein sequence ID" value="RFZ95744.1"/>
    <property type="molecule type" value="Genomic_DNA"/>
</dbReference>
<evidence type="ECO:0000256" key="5">
    <source>
        <dbReference type="SAM" id="SignalP"/>
    </source>
</evidence>
<dbReference type="PROSITE" id="PS51352">
    <property type="entry name" value="THIOREDOXIN_2"/>
    <property type="match status" value="1"/>
</dbReference>
<proteinExistence type="predicted"/>
<dbReference type="InterPro" id="IPR000866">
    <property type="entry name" value="AhpC/TSA"/>
</dbReference>
<dbReference type="Gene3D" id="3.40.30.10">
    <property type="entry name" value="Glutaredoxin"/>
    <property type="match status" value="1"/>
</dbReference>
<evidence type="ECO:0000256" key="4">
    <source>
        <dbReference type="ARBA" id="ARBA00023284"/>
    </source>
</evidence>
<dbReference type="Pfam" id="PF00578">
    <property type="entry name" value="AhpC-TSA"/>
    <property type="match status" value="1"/>
</dbReference>
<sequence>MKKLSIIILSLIGCYSAAAQTKKPHAFILRGTVDTHTRDTIDIQYLNEKGETIKDSIITNKATFVINGTISEPTTIWLNIRGKDRSYKKSGNLFIEPKEMTIVINKENVNQSGLSGSITQNEFSKLNKDEETISNDIASATGKYSNETDDAKRLLRKGKIRQLEFGFINTHPDSYLSPFLMKKYAGYQYRDSLALQYSKLAPQIKNSAIGKQINAYLQHPSFKPQTPKVGDMAADFMEKGIDNKQVRLYNFRGKQYVLLDFWASWCGPCLAMLPKVKALYDKYHAKGLEVIGINMDYTPEKWKKAVAKENMTQWKNIFPTKIEFSNECPLIAQYGITTIPALFLIDKEGKLVAIINDEQSVDTILSKTLAEALSNPLKNKKTSLQTKRVLISFRDF</sequence>
<dbReference type="RefSeq" id="WP_117391294.1">
    <property type="nucleotide sequence ID" value="NZ_QWDC01000001.1"/>
</dbReference>
<keyword evidence="8" id="KW-1185">Reference proteome</keyword>
<keyword evidence="3" id="KW-1015">Disulfide bond</keyword>
<dbReference type="GO" id="GO:0016209">
    <property type="term" value="F:antioxidant activity"/>
    <property type="evidence" value="ECO:0007669"/>
    <property type="project" value="InterPro"/>
</dbReference>
<dbReference type="InterPro" id="IPR050553">
    <property type="entry name" value="Thioredoxin_ResA/DsbE_sf"/>
</dbReference>
<dbReference type="Pfam" id="PF14289">
    <property type="entry name" value="DUF4369"/>
    <property type="match status" value="1"/>
</dbReference>
<evidence type="ECO:0000313" key="8">
    <source>
        <dbReference type="Proteomes" id="UP000264217"/>
    </source>
</evidence>
<comment type="subcellular location">
    <subcellularLocation>
        <location evidence="1">Cell envelope</location>
    </subcellularLocation>
</comment>
<name>A0A372P0U4_9SPHI</name>
<dbReference type="InterPro" id="IPR017937">
    <property type="entry name" value="Thioredoxin_CS"/>
</dbReference>
<comment type="caution">
    <text evidence="7">The sequence shown here is derived from an EMBL/GenBank/DDBJ whole genome shotgun (WGS) entry which is preliminary data.</text>
</comment>
<dbReference type="InterPro" id="IPR013766">
    <property type="entry name" value="Thioredoxin_domain"/>
</dbReference>
<gene>
    <name evidence="7" type="ORF">D0C36_09560</name>
</gene>
<keyword evidence="4" id="KW-0676">Redox-active center</keyword>
<dbReference type="PANTHER" id="PTHR42852">
    <property type="entry name" value="THIOL:DISULFIDE INTERCHANGE PROTEIN DSBE"/>
    <property type="match status" value="1"/>
</dbReference>
<evidence type="ECO:0000256" key="1">
    <source>
        <dbReference type="ARBA" id="ARBA00004196"/>
    </source>
</evidence>
<dbReference type="PANTHER" id="PTHR42852:SF6">
    <property type="entry name" value="THIOL:DISULFIDE INTERCHANGE PROTEIN DSBE"/>
    <property type="match status" value="1"/>
</dbReference>
<reference evidence="7 8" key="1">
    <citation type="submission" date="2018-08" db="EMBL/GenBank/DDBJ databases">
        <title>Mucilaginibacter sp. MYSH2.</title>
        <authorList>
            <person name="Seo T."/>
        </authorList>
    </citation>
    <scope>NUCLEOTIDE SEQUENCE [LARGE SCALE GENOMIC DNA]</scope>
    <source>
        <strain evidence="7 8">MYSH2</strain>
    </source>
</reference>
<accession>A0A372P0U4</accession>
<keyword evidence="5" id="KW-0732">Signal</keyword>
<dbReference type="GO" id="GO:0016491">
    <property type="term" value="F:oxidoreductase activity"/>
    <property type="evidence" value="ECO:0007669"/>
    <property type="project" value="InterPro"/>
</dbReference>
<protein>
    <submittedName>
        <fullName evidence="7">AhpC/TSA family protein</fullName>
    </submittedName>
</protein>
<dbReference type="InterPro" id="IPR036249">
    <property type="entry name" value="Thioredoxin-like_sf"/>
</dbReference>
<dbReference type="PROSITE" id="PS00194">
    <property type="entry name" value="THIOREDOXIN_1"/>
    <property type="match status" value="1"/>
</dbReference>
<keyword evidence="2" id="KW-0201">Cytochrome c-type biogenesis</keyword>
<dbReference type="CDD" id="cd02966">
    <property type="entry name" value="TlpA_like_family"/>
    <property type="match status" value="1"/>
</dbReference>
<feature type="chain" id="PRO_5016572211" evidence="5">
    <location>
        <begin position="20"/>
        <end position="396"/>
    </location>
</feature>
<dbReference type="AlphaFoldDB" id="A0A372P0U4"/>
<evidence type="ECO:0000256" key="3">
    <source>
        <dbReference type="ARBA" id="ARBA00023157"/>
    </source>
</evidence>
<evidence type="ECO:0000256" key="2">
    <source>
        <dbReference type="ARBA" id="ARBA00022748"/>
    </source>
</evidence>
<feature type="domain" description="Thioredoxin" evidence="6">
    <location>
        <begin position="227"/>
        <end position="374"/>
    </location>
</feature>
<evidence type="ECO:0000313" key="7">
    <source>
        <dbReference type="EMBL" id="RFZ95744.1"/>
    </source>
</evidence>
<dbReference type="GO" id="GO:0017004">
    <property type="term" value="P:cytochrome complex assembly"/>
    <property type="evidence" value="ECO:0007669"/>
    <property type="project" value="UniProtKB-KW"/>
</dbReference>